<sequence>MFFELSAEQQALRQKVIDFCARECPPDFETSLDQSGAFPGDLYRKMADYGLLGISFPAEYGGTGGDIMDIVLIAEQLAGNSFTAVYMYLVNVVFAGSIILNCGSDAQKKEYLPKLLKGELQFSFALTEPEAGSDARSIKTSAKLQGDRFLINGTKYWTSGATVSDYIITVTITGPQTDSSKAMSIFIVPAGSQGLSITPIPKLAGNAYPSCEVKYRDVSVGREHILGGPEWLNNGLLQLFRTAEYERICVAASCLGGAETILRECTAFAKNRQQFGKPIIKFQAIQHALADMATQIEAMRWMTYHAAWMKSAGKDCFKEICMAKLFCSETLNDIARKGMQIFGGRGYSMEYRMQRYLRESYLSLYAGGTSEIQKNVIARFL</sequence>
<evidence type="ECO:0000259" key="7">
    <source>
        <dbReference type="Pfam" id="PF02770"/>
    </source>
</evidence>
<dbReference type="AlphaFoldDB" id="A0A485M553"/>
<dbReference type="PANTHER" id="PTHR43884">
    <property type="entry name" value="ACYL-COA DEHYDROGENASE"/>
    <property type="match status" value="1"/>
</dbReference>
<evidence type="ECO:0000256" key="3">
    <source>
        <dbReference type="ARBA" id="ARBA00022630"/>
    </source>
</evidence>
<evidence type="ECO:0000256" key="5">
    <source>
        <dbReference type="ARBA" id="ARBA00023002"/>
    </source>
</evidence>
<keyword evidence="5 9" id="KW-0560">Oxidoreductase</keyword>
<evidence type="ECO:0000256" key="2">
    <source>
        <dbReference type="ARBA" id="ARBA00009347"/>
    </source>
</evidence>
<feature type="domain" description="Acyl-CoA dehydrogenase/oxidase C-terminal" evidence="6">
    <location>
        <begin position="233"/>
        <end position="380"/>
    </location>
</feature>
<dbReference type="PANTHER" id="PTHR43884:SF12">
    <property type="entry name" value="ISOVALERYL-COA DEHYDROGENASE, MITOCHONDRIAL-RELATED"/>
    <property type="match status" value="1"/>
</dbReference>
<dbReference type="InterPro" id="IPR009075">
    <property type="entry name" value="AcylCo_DH/oxidase_C"/>
</dbReference>
<dbReference type="SUPFAM" id="SSF47203">
    <property type="entry name" value="Acyl-CoA dehydrogenase C-terminal domain-like"/>
    <property type="match status" value="1"/>
</dbReference>
<dbReference type="Gene3D" id="1.20.140.10">
    <property type="entry name" value="Butyryl-CoA Dehydrogenase, subunit A, domain 3"/>
    <property type="match status" value="1"/>
</dbReference>
<dbReference type="GO" id="GO:0050660">
    <property type="term" value="F:flavin adenine dinucleotide binding"/>
    <property type="evidence" value="ECO:0007669"/>
    <property type="project" value="InterPro"/>
</dbReference>
<dbReference type="Pfam" id="PF02770">
    <property type="entry name" value="Acyl-CoA_dh_M"/>
    <property type="match status" value="1"/>
</dbReference>
<comment type="similarity">
    <text evidence="2">Belongs to the acyl-CoA dehydrogenase family.</text>
</comment>
<dbReference type="FunFam" id="1.20.140.10:FF:000001">
    <property type="entry name" value="Acyl-CoA dehydrogenase"/>
    <property type="match status" value="1"/>
</dbReference>
<protein>
    <submittedName>
        <fullName evidence="9">Putative acyl-CoA dehydrogenase YngJ</fullName>
        <ecNumber evidence="9">1.3.99.-</ecNumber>
    </submittedName>
</protein>
<evidence type="ECO:0000313" key="9">
    <source>
        <dbReference type="EMBL" id="VFU17423.1"/>
    </source>
</evidence>
<dbReference type="PROSITE" id="PS00072">
    <property type="entry name" value="ACYL_COA_DH_1"/>
    <property type="match status" value="1"/>
</dbReference>
<dbReference type="InterPro" id="IPR006091">
    <property type="entry name" value="Acyl-CoA_Oxase/DH_mid-dom"/>
</dbReference>
<feature type="domain" description="Acyl-CoA oxidase/dehydrogenase middle" evidence="7">
    <location>
        <begin position="123"/>
        <end position="218"/>
    </location>
</feature>
<gene>
    <name evidence="9" type="primary">yngJ</name>
    <name evidence="9" type="ORF">SCFA_660062</name>
</gene>
<dbReference type="InterPro" id="IPR009100">
    <property type="entry name" value="AcylCoA_DH/oxidase_NM_dom_sf"/>
</dbReference>
<comment type="cofactor">
    <cofactor evidence="1">
        <name>FAD</name>
        <dbReference type="ChEBI" id="CHEBI:57692"/>
    </cofactor>
</comment>
<dbReference type="InterPro" id="IPR013786">
    <property type="entry name" value="AcylCoA_DH/ox_N"/>
</dbReference>
<dbReference type="GO" id="GO:0003995">
    <property type="term" value="F:acyl-CoA dehydrogenase activity"/>
    <property type="evidence" value="ECO:0007669"/>
    <property type="project" value="InterPro"/>
</dbReference>
<evidence type="ECO:0000259" key="6">
    <source>
        <dbReference type="Pfam" id="PF00441"/>
    </source>
</evidence>
<dbReference type="Pfam" id="PF02771">
    <property type="entry name" value="Acyl-CoA_dh_N"/>
    <property type="match status" value="1"/>
</dbReference>
<dbReference type="PIRSF" id="PIRSF016578">
    <property type="entry name" value="HsaA"/>
    <property type="match status" value="1"/>
</dbReference>
<evidence type="ECO:0000259" key="8">
    <source>
        <dbReference type="Pfam" id="PF02771"/>
    </source>
</evidence>
<dbReference type="EC" id="1.3.99.-" evidence="9"/>
<dbReference type="Pfam" id="PF00441">
    <property type="entry name" value="Acyl-CoA_dh_1"/>
    <property type="match status" value="1"/>
</dbReference>
<evidence type="ECO:0000256" key="4">
    <source>
        <dbReference type="ARBA" id="ARBA00022827"/>
    </source>
</evidence>
<dbReference type="InterPro" id="IPR006089">
    <property type="entry name" value="Acyl-CoA_DH_CS"/>
</dbReference>
<dbReference type="Gene3D" id="1.10.540.10">
    <property type="entry name" value="Acyl-CoA dehydrogenase/oxidase, N-terminal domain"/>
    <property type="match status" value="1"/>
</dbReference>
<reference evidence="9" key="1">
    <citation type="submission" date="2019-03" db="EMBL/GenBank/DDBJ databases">
        <authorList>
            <person name="Hao L."/>
        </authorList>
    </citation>
    <scope>NUCLEOTIDE SEQUENCE</scope>
</reference>
<dbReference type="InterPro" id="IPR046373">
    <property type="entry name" value="Acyl-CoA_Oxase/DH_mid-dom_sf"/>
</dbReference>
<proteinExistence type="inferred from homology"/>
<dbReference type="PROSITE" id="PS00073">
    <property type="entry name" value="ACYL_COA_DH_2"/>
    <property type="match status" value="1"/>
</dbReference>
<feature type="domain" description="Acyl-CoA dehydrogenase/oxidase N-terminal" evidence="8">
    <location>
        <begin position="6"/>
        <end position="119"/>
    </location>
</feature>
<dbReference type="InterPro" id="IPR036250">
    <property type="entry name" value="AcylCo_DH-like_C"/>
</dbReference>
<keyword evidence="4" id="KW-0274">FAD</keyword>
<keyword evidence="3" id="KW-0285">Flavoprotein</keyword>
<evidence type="ECO:0000256" key="1">
    <source>
        <dbReference type="ARBA" id="ARBA00001974"/>
    </source>
</evidence>
<organism evidence="9">
    <name type="scientific">anaerobic digester metagenome</name>
    <dbReference type="NCBI Taxonomy" id="1263854"/>
    <lineage>
        <taxon>unclassified sequences</taxon>
        <taxon>metagenomes</taxon>
        <taxon>ecological metagenomes</taxon>
    </lineage>
</organism>
<dbReference type="InterPro" id="IPR037069">
    <property type="entry name" value="AcylCoA_DH/ox_N_sf"/>
</dbReference>
<name>A0A485M553_9ZZZZ</name>
<dbReference type="EMBL" id="CAADRM010000132">
    <property type="protein sequence ID" value="VFU17423.1"/>
    <property type="molecule type" value="Genomic_DNA"/>
</dbReference>
<accession>A0A485M553</accession>
<dbReference type="SUPFAM" id="SSF56645">
    <property type="entry name" value="Acyl-CoA dehydrogenase NM domain-like"/>
    <property type="match status" value="1"/>
</dbReference>
<dbReference type="Gene3D" id="2.40.110.10">
    <property type="entry name" value="Butyryl-CoA Dehydrogenase, subunit A, domain 2"/>
    <property type="match status" value="1"/>
</dbReference>